<dbReference type="CDD" id="cd07808">
    <property type="entry name" value="ASKHA_NBD_FGGY_EcXK-like"/>
    <property type="match status" value="1"/>
</dbReference>
<keyword evidence="3 7" id="KW-0808">Transferase</keyword>
<dbReference type="PIRSF" id="PIRSF000538">
    <property type="entry name" value="GlpK"/>
    <property type="match status" value="1"/>
</dbReference>
<dbReference type="Proteomes" id="UP001560045">
    <property type="component" value="Unassembled WGS sequence"/>
</dbReference>
<dbReference type="Gene3D" id="3.30.420.40">
    <property type="match status" value="2"/>
</dbReference>
<dbReference type="PANTHER" id="PTHR43095:SF5">
    <property type="entry name" value="XYLULOSE KINASE"/>
    <property type="match status" value="1"/>
</dbReference>
<keyword evidence="8" id="KW-1185">Reference proteome</keyword>
<evidence type="ECO:0000256" key="3">
    <source>
        <dbReference type="ARBA" id="ARBA00022679"/>
    </source>
</evidence>
<organism evidence="7 8">
    <name type="scientific">Geodermatophilus maliterrae</name>
    <dbReference type="NCBI Taxonomy" id="3162531"/>
    <lineage>
        <taxon>Bacteria</taxon>
        <taxon>Bacillati</taxon>
        <taxon>Actinomycetota</taxon>
        <taxon>Actinomycetes</taxon>
        <taxon>Geodermatophilales</taxon>
        <taxon>Geodermatophilaceae</taxon>
        <taxon>Geodermatophilus</taxon>
    </lineage>
</organism>
<evidence type="ECO:0000313" key="8">
    <source>
        <dbReference type="Proteomes" id="UP001560045"/>
    </source>
</evidence>
<protein>
    <submittedName>
        <fullName evidence="7">Xylulokinase</fullName>
        <ecNumber evidence="7">2.7.1.17</ecNumber>
    </submittedName>
</protein>
<reference evidence="7 8" key="1">
    <citation type="submission" date="2024-06" db="EMBL/GenBank/DDBJ databases">
        <title>Draft genome sequence of Geodermatophilus badlandi, a novel member of the Geodermatophilaceae isolated from badland sedimentary rocks in the Red desert, Wyoming, USA.</title>
        <authorList>
            <person name="Ben Tekaya S."/>
            <person name="Nouioui I."/>
            <person name="Flores G.M."/>
            <person name="Shaal M.N."/>
            <person name="Bredoire F."/>
            <person name="Basile F."/>
            <person name="Van Diepen L."/>
            <person name="Ward N.L."/>
        </authorList>
    </citation>
    <scope>NUCLEOTIDE SEQUENCE [LARGE SCALE GENOMIC DNA]</scope>
    <source>
        <strain evidence="7 8">WL48A</strain>
    </source>
</reference>
<keyword evidence="2" id="KW-0119">Carbohydrate metabolism</keyword>
<keyword evidence="4" id="KW-0418">Kinase</keyword>
<evidence type="ECO:0000256" key="4">
    <source>
        <dbReference type="ARBA" id="ARBA00022777"/>
    </source>
</evidence>
<evidence type="ECO:0000259" key="5">
    <source>
        <dbReference type="Pfam" id="PF00370"/>
    </source>
</evidence>
<dbReference type="PANTHER" id="PTHR43095">
    <property type="entry name" value="SUGAR KINASE"/>
    <property type="match status" value="1"/>
</dbReference>
<proteinExistence type="inferred from homology"/>
<evidence type="ECO:0000259" key="6">
    <source>
        <dbReference type="Pfam" id="PF02782"/>
    </source>
</evidence>
<dbReference type="EMBL" id="JBFNXQ010000010">
    <property type="protein sequence ID" value="MEX5717801.1"/>
    <property type="molecule type" value="Genomic_DNA"/>
</dbReference>
<dbReference type="InterPro" id="IPR043129">
    <property type="entry name" value="ATPase_NBD"/>
</dbReference>
<dbReference type="EC" id="2.7.1.17" evidence="7"/>
<dbReference type="Pfam" id="PF02782">
    <property type="entry name" value="FGGY_C"/>
    <property type="match status" value="1"/>
</dbReference>
<evidence type="ECO:0000256" key="2">
    <source>
        <dbReference type="ARBA" id="ARBA00022629"/>
    </source>
</evidence>
<dbReference type="SUPFAM" id="SSF53067">
    <property type="entry name" value="Actin-like ATPase domain"/>
    <property type="match status" value="2"/>
</dbReference>
<evidence type="ECO:0000256" key="1">
    <source>
        <dbReference type="ARBA" id="ARBA00009156"/>
    </source>
</evidence>
<comment type="caution">
    <text evidence="7">The sequence shown here is derived from an EMBL/GenBank/DDBJ whole genome shotgun (WGS) entry which is preliminary data.</text>
</comment>
<sequence length="528" mass="54087">MTARAPVADGEGGARGDLVLGVDLGTTGAKALLVDVATGRPAGRGYRAYPSATSADGGHEQAPEDWWDATAGAVREAVGSSGRRVRAVGLSGHMHAVVLVDEASRCVRPAITWADRRSGPQVRRLRGSVDAFTAACANPVVEAFTAPKLAWLAEHEPESIRRAVRLVQPKDVLRHRLTGTWGTDTTDACGTLLYDVHRRQWDPSLWRLCGVDRPMGPTVSSSAEVVGGVTEAAAVELGLPPGTPVVAGAGDVSTSALGAGAVAPGTVYVNAGTAAQVTTPLDEPVPGHHFVFGRAASDGFLAMASVYAVGMSVDWVARSLLAGALGGSASAGSRLDEMAADEPAGSSGAVYVPHLLGTSVPTHDPRVRGAFLGLTVDHRPSTLARAVLEGVAFACAAAVAHVGPLAEDVTRVRIGGGLSGSSVWAETLAAVHDLPVERVAADASPTGAAMLAGMGLGVWGDAEEAARVCVDVQPVELPAAETVQRYRAAQHRYEVGVEALTEMGRRTDADLRVPARAGGAEAAVEVGA</sequence>
<feature type="domain" description="Carbohydrate kinase FGGY N-terminal" evidence="5">
    <location>
        <begin position="19"/>
        <end position="258"/>
    </location>
</feature>
<dbReference type="GO" id="GO:0004856">
    <property type="term" value="F:D-xylulokinase activity"/>
    <property type="evidence" value="ECO:0007669"/>
    <property type="project" value="UniProtKB-EC"/>
</dbReference>
<dbReference type="InterPro" id="IPR018485">
    <property type="entry name" value="FGGY_C"/>
</dbReference>
<dbReference type="InterPro" id="IPR050406">
    <property type="entry name" value="FGGY_Carb_Kinase"/>
</dbReference>
<dbReference type="InterPro" id="IPR018484">
    <property type="entry name" value="FGGY_N"/>
</dbReference>
<dbReference type="RefSeq" id="WP_369204017.1">
    <property type="nucleotide sequence ID" value="NZ_JBFNXQ010000010.1"/>
</dbReference>
<accession>A0ABV3XDK4</accession>
<comment type="similarity">
    <text evidence="1">Belongs to the FGGY kinase family.</text>
</comment>
<gene>
    <name evidence="7" type="ORF">ABQ292_05390</name>
</gene>
<dbReference type="Pfam" id="PF00370">
    <property type="entry name" value="FGGY_N"/>
    <property type="match status" value="1"/>
</dbReference>
<name>A0ABV3XDK4_9ACTN</name>
<feature type="domain" description="Carbohydrate kinase FGGY C-terminal" evidence="6">
    <location>
        <begin position="268"/>
        <end position="455"/>
    </location>
</feature>
<dbReference type="InterPro" id="IPR000577">
    <property type="entry name" value="Carb_kinase_FGGY"/>
</dbReference>
<evidence type="ECO:0000313" key="7">
    <source>
        <dbReference type="EMBL" id="MEX5717801.1"/>
    </source>
</evidence>
<keyword evidence="2" id="KW-0859">Xylose metabolism</keyword>